<keyword evidence="7" id="KW-0325">Glycoprotein</keyword>
<name>A0A6P7QEI3_MUSCR</name>
<dbReference type="SUPFAM" id="SSF49265">
    <property type="entry name" value="Fibronectin type III"/>
    <property type="match status" value="1"/>
</dbReference>
<dbReference type="Pfam" id="PF18611">
    <property type="entry name" value="IL3Ra_N"/>
    <property type="match status" value="1"/>
</dbReference>
<dbReference type="Gene3D" id="2.60.40.3850">
    <property type="match status" value="1"/>
</dbReference>
<dbReference type="Proteomes" id="UP000515126">
    <property type="component" value="Chromosome 14"/>
</dbReference>
<keyword evidence="6 12" id="KW-0675">Receptor</keyword>
<feature type="transmembrane region" description="Helical" evidence="8">
    <location>
        <begin position="398"/>
        <end position="420"/>
    </location>
</feature>
<keyword evidence="4 8" id="KW-1133">Transmembrane helix</keyword>
<evidence type="ECO:0000313" key="12">
    <source>
        <dbReference type="RefSeq" id="XP_029325179.1"/>
    </source>
</evidence>
<accession>A0A6P7QEI3</accession>
<feature type="domain" description="IL-3 receptor alpha chain N-terminal" evidence="10">
    <location>
        <begin position="66"/>
        <end position="127"/>
    </location>
</feature>
<evidence type="ECO:0000313" key="11">
    <source>
        <dbReference type="Proteomes" id="UP000515126"/>
    </source>
</evidence>
<dbReference type="InterPro" id="IPR013783">
    <property type="entry name" value="Ig-like_fold"/>
</dbReference>
<organism evidence="11 12">
    <name type="scientific">Mus caroli</name>
    <name type="common">Ryukyu mouse</name>
    <name type="synonym">Ricefield mouse</name>
    <dbReference type="NCBI Taxonomy" id="10089"/>
    <lineage>
        <taxon>Eukaryota</taxon>
        <taxon>Metazoa</taxon>
        <taxon>Chordata</taxon>
        <taxon>Craniata</taxon>
        <taxon>Vertebrata</taxon>
        <taxon>Euteleostomi</taxon>
        <taxon>Mammalia</taxon>
        <taxon>Eutheria</taxon>
        <taxon>Euarchontoglires</taxon>
        <taxon>Glires</taxon>
        <taxon>Rodentia</taxon>
        <taxon>Myomorpha</taxon>
        <taxon>Muroidea</taxon>
        <taxon>Muridae</taxon>
        <taxon>Murinae</taxon>
        <taxon>Mus</taxon>
        <taxon>Mus</taxon>
    </lineage>
</organism>
<gene>
    <name evidence="12" type="primary">LOC110309476</name>
</gene>
<keyword evidence="3" id="KW-0732">Signal</keyword>
<dbReference type="Gene3D" id="2.60.40.10">
    <property type="entry name" value="Immunoglobulins"/>
    <property type="match status" value="2"/>
</dbReference>
<dbReference type="RefSeq" id="XP_029325179.1">
    <property type="nucleotide sequence ID" value="XM_029469319.1"/>
</dbReference>
<sequence length="461" mass="50111">MGVNQSLSPAYFLFHPLTSCHGDWCQSKPRHCPQLWMSPVTQAPPRLPLTTAAVPEAPPTAVTTPIRNLRIDPAHHMLIWDPVPGADITTGAYCRKGRDNFVWADPGLARCSFQSLSLCHVTNFTVFLGKDSAVAGSIRFPPDDGGNHEAAAQDLRCWVYEGQLSCRWGRGPKAAGDVHYRMFWRDVRLGPAHDRECPHYHSHDVNTTGPAPHGSHEGCTLDLDPVLGSAPNGPKEDLVPQFTITINGSSPAGPVPCMDDTVDLQRAEVLAPPTLTVECIGSEAHARWDAQTRFHYGHLRFTLQVNQVQGEAGRMTASSSSSEPQEYNVSVPHFWVPNAGAISFRVRSRSEVDPQKLSSWSKAWGLGGLGAQFPYTMSSIDQSPAQVCPPEVTPVKTALVTSVATVLGAGLLAAGLLLWWRKSLLSRLCPPIPRLRLPLAGEMVAWEPGPEDCEVTPVTDA</sequence>
<evidence type="ECO:0000256" key="5">
    <source>
        <dbReference type="ARBA" id="ARBA00023136"/>
    </source>
</evidence>
<evidence type="ECO:0000256" key="1">
    <source>
        <dbReference type="ARBA" id="ARBA00004479"/>
    </source>
</evidence>
<keyword evidence="11" id="KW-1185">Reference proteome</keyword>
<dbReference type="AlphaFoldDB" id="A0A6P7QEI3"/>
<evidence type="ECO:0000256" key="7">
    <source>
        <dbReference type="ARBA" id="ARBA00023180"/>
    </source>
</evidence>
<dbReference type="InterPro" id="IPR015321">
    <property type="entry name" value="TypeI_recpt_CBD"/>
</dbReference>
<protein>
    <submittedName>
        <fullName evidence="12">Interleukin-3 receptor subunit alpha isoform X1</fullName>
    </submittedName>
</protein>
<proteinExistence type="predicted"/>
<comment type="subcellular location">
    <subcellularLocation>
        <location evidence="1">Membrane</location>
        <topology evidence="1">Single-pass type I membrane protein</topology>
    </subcellularLocation>
</comment>
<evidence type="ECO:0000256" key="8">
    <source>
        <dbReference type="SAM" id="Phobius"/>
    </source>
</evidence>
<evidence type="ECO:0000256" key="3">
    <source>
        <dbReference type="ARBA" id="ARBA00022729"/>
    </source>
</evidence>
<feature type="domain" description="Type I cytokine receptor cytokine-binding" evidence="9">
    <location>
        <begin position="154"/>
        <end position="266"/>
    </location>
</feature>
<dbReference type="InterPro" id="IPR036116">
    <property type="entry name" value="FN3_sf"/>
</dbReference>
<evidence type="ECO:0000256" key="6">
    <source>
        <dbReference type="ARBA" id="ARBA00023170"/>
    </source>
</evidence>
<dbReference type="GO" id="GO:0004896">
    <property type="term" value="F:cytokine receptor activity"/>
    <property type="evidence" value="ECO:0007669"/>
    <property type="project" value="InterPro"/>
</dbReference>
<dbReference type="Pfam" id="PF09240">
    <property type="entry name" value="IL6Ra-bind"/>
    <property type="match status" value="1"/>
</dbReference>
<keyword evidence="2 8" id="KW-0812">Transmembrane</keyword>
<dbReference type="GO" id="GO:0016020">
    <property type="term" value="C:membrane"/>
    <property type="evidence" value="ECO:0007669"/>
    <property type="project" value="UniProtKB-SubCell"/>
</dbReference>
<evidence type="ECO:0000256" key="2">
    <source>
        <dbReference type="ARBA" id="ARBA00022692"/>
    </source>
</evidence>
<evidence type="ECO:0000259" key="9">
    <source>
        <dbReference type="Pfam" id="PF09240"/>
    </source>
</evidence>
<dbReference type="InterPro" id="IPR040907">
    <property type="entry name" value="IL3Ra_N"/>
</dbReference>
<evidence type="ECO:0000256" key="4">
    <source>
        <dbReference type="ARBA" id="ARBA00022989"/>
    </source>
</evidence>
<evidence type="ECO:0000259" key="10">
    <source>
        <dbReference type="Pfam" id="PF18611"/>
    </source>
</evidence>
<dbReference type="PROSITE" id="PS01356">
    <property type="entry name" value="HEMATOPO_REC_S_F2"/>
    <property type="match status" value="1"/>
</dbReference>
<dbReference type="GeneID" id="110309476"/>
<dbReference type="InterPro" id="IPR003532">
    <property type="entry name" value="Short_hematopoietin_rcpt_2_CS"/>
</dbReference>
<reference evidence="12" key="1">
    <citation type="submission" date="2025-08" db="UniProtKB">
        <authorList>
            <consortium name="RefSeq"/>
        </authorList>
    </citation>
    <scope>IDENTIFICATION</scope>
</reference>
<keyword evidence="5 8" id="KW-0472">Membrane</keyword>